<evidence type="ECO:0000313" key="7">
    <source>
        <dbReference type="EMBL" id="GAY57927.1"/>
    </source>
</evidence>
<dbReference type="PANTHER" id="PTHR46195:SF12">
    <property type="entry name" value="HEAVY METAL-ASSOCIATED ISOPRENYLATED PLANT PROTEIN 4"/>
    <property type="match status" value="1"/>
</dbReference>
<dbReference type="Gene3D" id="3.30.70.100">
    <property type="match status" value="2"/>
</dbReference>
<comment type="similarity">
    <text evidence="5">Belongs to the HIPP family.</text>
</comment>
<keyword evidence="2" id="KW-0479">Metal-binding</keyword>
<dbReference type="InterPro" id="IPR006121">
    <property type="entry name" value="HMA_dom"/>
</dbReference>
<dbReference type="GO" id="GO:0046872">
    <property type="term" value="F:metal ion binding"/>
    <property type="evidence" value="ECO:0007669"/>
    <property type="project" value="UniProtKB-KW"/>
</dbReference>
<dbReference type="InterPro" id="IPR036163">
    <property type="entry name" value="HMA_dom_sf"/>
</dbReference>
<dbReference type="Pfam" id="PF00403">
    <property type="entry name" value="HMA"/>
    <property type="match status" value="2"/>
</dbReference>
<evidence type="ECO:0000256" key="4">
    <source>
        <dbReference type="ARBA" id="ARBA00023289"/>
    </source>
</evidence>
<reference evidence="7 8" key="1">
    <citation type="journal article" date="2017" name="Front. Genet.">
        <title>Draft sequencing of the heterozygous diploid genome of Satsuma (Citrus unshiu Marc.) using a hybrid assembly approach.</title>
        <authorList>
            <person name="Shimizu T."/>
            <person name="Tanizawa Y."/>
            <person name="Mochizuki T."/>
            <person name="Nagasaki H."/>
            <person name="Yoshioka T."/>
            <person name="Toyoda A."/>
            <person name="Fujiyama A."/>
            <person name="Kaminuma E."/>
            <person name="Nakamura Y."/>
        </authorList>
    </citation>
    <scope>NUCLEOTIDE SEQUENCE [LARGE SCALE GENOMIC DNA]</scope>
    <source>
        <strain evidence="8">cv. Miyagawa wase</strain>
    </source>
</reference>
<dbReference type="STRING" id="55188.A0A2H5PZV9"/>
<accession>A0A2H5PZV9</accession>
<dbReference type="EMBL" id="BDQV01000171">
    <property type="protein sequence ID" value="GAY57927.1"/>
    <property type="molecule type" value="Genomic_DNA"/>
</dbReference>
<proteinExistence type="inferred from homology"/>
<dbReference type="CDD" id="cd00371">
    <property type="entry name" value="HMA"/>
    <property type="match status" value="2"/>
</dbReference>
<dbReference type="PANTHER" id="PTHR46195">
    <property type="entry name" value="HEAVY METAL-ASSOCIATED ISOPRENYLATED PLANT PROTEIN 7"/>
    <property type="match status" value="1"/>
</dbReference>
<evidence type="ECO:0000256" key="2">
    <source>
        <dbReference type="ARBA" id="ARBA00022723"/>
    </source>
</evidence>
<comment type="caution">
    <text evidence="7">The sequence shown here is derived from an EMBL/GenBank/DDBJ whole genome shotgun (WGS) entry which is preliminary data.</text>
</comment>
<dbReference type="InterPro" id="IPR044577">
    <property type="entry name" value="HIPP4/7/8/17/18/19"/>
</dbReference>
<feature type="domain" description="HMA" evidence="6">
    <location>
        <begin position="10"/>
        <end position="73"/>
    </location>
</feature>
<name>A0A2H5PZV9_CITUN</name>
<protein>
    <recommendedName>
        <fullName evidence="6">HMA domain-containing protein</fullName>
    </recommendedName>
</protein>
<feature type="domain" description="HMA" evidence="6">
    <location>
        <begin position="99"/>
        <end position="162"/>
    </location>
</feature>
<keyword evidence="8" id="KW-1185">Reference proteome</keyword>
<organism evidence="7 8">
    <name type="scientific">Citrus unshiu</name>
    <name type="common">Satsuma mandarin</name>
    <name type="synonym">Citrus nobilis var. unshiu</name>
    <dbReference type="NCBI Taxonomy" id="55188"/>
    <lineage>
        <taxon>Eukaryota</taxon>
        <taxon>Viridiplantae</taxon>
        <taxon>Streptophyta</taxon>
        <taxon>Embryophyta</taxon>
        <taxon>Tracheophyta</taxon>
        <taxon>Spermatophyta</taxon>
        <taxon>Magnoliopsida</taxon>
        <taxon>eudicotyledons</taxon>
        <taxon>Gunneridae</taxon>
        <taxon>Pentapetalae</taxon>
        <taxon>rosids</taxon>
        <taxon>malvids</taxon>
        <taxon>Sapindales</taxon>
        <taxon>Rutaceae</taxon>
        <taxon>Aurantioideae</taxon>
        <taxon>Citrus</taxon>
    </lineage>
</organism>
<dbReference type="Proteomes" id="UP000236630">
    <property type="component" value="Unassembled WGS sequence"/>
</dbReference>
<evidence type="ECO:0000259" key="6">
    <source>
        <dbReference type="PROSITE" id="PS50846"/>
    </source>
</evidence>
<dbReference type="PROSITE" id="PS50846">
    <property type="entry name" value="HMA_2"/>
    <property type="match status" value="2"/>
</dbReference>
<sequence length="291" mass="33323">MAAKNKDIGVITGVYNVNLHCPQCARKIEKRLLKIEGIQSVDADFQKAEIKVKGVIDVIKIHKLIQKTSQKKVELISPPLIKIKEIGAIKEIKEKEVILRTTTLKVHIHCAQCEHDLRKKLLKHKGITIVNADTKAQTVTVQGTIESDRLLSYLRKKVHKHAEMVTSKQEKKEEIKKDNEKFEVKSTELSTKFVEFKEDVKSKESNVPYFIHYVYAPQLFSDENPNACSILWSASMEIIEQRHITVQVYPKKTHSPYSICHGNNNDKATSKVANQLYQLRLVGFIWGRDVT</sequence>
<dbReference type="AlphaFoldDB" id="A0A2H5PZV9"/>
<evidence type="ECO:0000256" key="1">
    <source>
        <dbReference type="ARBA" id="ARBA00022481"/>
    </source>
</evidence>
<keyword evidence="4" id="KW-0636">Prenylation</keyword>
<evidence type="ECO:0000256" key="3">
    <source>
        <dbReference type="ARBA" id="ARBA00023288"/>
    </source>
</evidence>
<evidence type="ECO:0000313" key="8">
    <source>
        <dbReference type="Proteomes" id="UP000236630"/>
    </source>
</evidence>
<keyword evidence="3" id="KW-0449">Lipoprotein</keyword>
<gene>
    <name evidence="7" type="ORF">CUMW_183170</name>
</gene>
<keyword evidence="1" id="KW-0488">Methylation</keyword>
<dbReference type="SUPFAM" id="SSF55008">
    <property type="entry name" value="HMA, heavy metal-associated domain"/>
    <property type="match status" value="2"/>
</dbReference>
<evidence type="ECO:0000256" key="5">
    <source>
        <dbReference type="ARBA" id="ARBA00024045"/>
    </source>
</evidence>